<dbReference type="PANTHER" id="PTHR43441">
    <property type="entry name" value="RIBOSOMAL-PROTEIN-SERINE ACETYLTRANSFERASE"/>
    <property type="match status" value="1"/>
</dbReference>
<dbReference type="EMBL" id="CP000910">
    <property type="protein sequence ID" value="ABY22410.1"/>
    <property type="molecule type" value="Genomic_DNA"/>
</dbReference>
<feature type="domain" description="N-acetyltransferase" evidence="1">
    <location>
        <begin position="24"/>
        <end position="186"/>
    </location>
</feature>
<keyword evidence="2" id="KW-0808">Transferase</keyword>
<proteinExistence type="predicted"/>
<dbReference type="InterPro" id="IPR000182">
    <property type="entry name" value="GNAT_dom"/>
</dbReference>
<dbReference type="InterPro" id="IPR016181">
    <property type="entry name" value="Acyl_CoA_acyltransferase"/>
</dbReference>
<name>A9WPW5_RENSM</name>
<dbReference type="InterPro" id="IPR051908">
    <property type="entry name" value="Ribosomal_N-acetyltransferase"/>
</dbReference>
<dbReference type="STRING" id="288705.RSal33209_0663"/>
<dbReference type="GO" id="GO:0008999">
    <property type="term" value="F:protein-N-terminal-alanine acetyltransferase activity"/>
    <property type="evidence" value="ECO:0007669"/>
    <property type="project" value="TreeGrafter"/>
</dbReference>
<evidence type="ECO:0000313" key="3">
    <source>
        <dbReference type="Proteomes" id="UP000002007"/>
    </source>
</evidence>
<keyword evidence="3" id="KW-1185">Reference proteome</keyword>
<protein>
    <submittedName>
        <fullName evidence="2">Putative acetyltransferase</fullName>
    </submittedName>
</protein>
<dbReference type="SUPFAM" id="SSF55729">
    <property type="entry name" value="Acyl-CoA N-acyltransferases (Nat)"/>
    <property type="match status" value="1"/>
</dbReference>
<organism evidence="2 3">
    <name type="scientific">Renibacterium salmoninarum (strain ATCC 33209 / DSM 20767 / JCM 11484 / NBRC 15589 / NCIMB 2235)</name>
    <dbReference type="NCBI Taxonomy" id="288705"/>
    <lineage>
        <taxon>Bacteria</taxon>
        <taxon>Bacillati</taxon>
        <taxon>Actinomycetota</taxon>
        <taxon>Actinomycetes</taxon>
        <taxon>Micrococcales</taxon>
        <taxon>Micrococcaceae</taxon>
        <taxon>Renibacterium</taxon>
    </lineage>
</organism>
<sequence>MTNLEPSIAAASLVTVPALTDGVVSLRKIEARDAKQLMENCLDPEAVRWTTVPLNYSAADAQKFIDEICPQGWVNGSTHTFAIADAVDDRLMGTIDLHSFRAATADVGINLGPAARGGGAALRAVELLLDYAFNRLNLAYLYWHAYVPNWGSRKLAWKAGFQFDAQFPGFADVRGVSSDAWILSLASVDKDRASRAREMGEVWTSWSE</sequence>
<dbReference type="Proteomes" id="UP000002007">
    <property type="component" value="Chromosome"/>
</dbReference>
<dbReference type="AlphaFoldDB" id="A9WPW5"/>
<reference evidence="3" key="1">
    <citation type="journal article" date="2008" name="J. Bacteriol.">
        <title>Genome sequence of the fish pathogen Renibacterium salmoninarum suggests reductive evolution away from an environmental Arthrobacter ancestor.</title>
        <authorList>
            <person name="Wiens G.D."/>
            <person name="Rockey D.D."/>
            <person name="Wu Z."/>
            <person name="Chang J."/>
            <person name="Levy R."/>
            <person name="Crane S."/>
            <person name="Chen D.S."/>
            <person name="Capri G.R."/>
            <person name="Burnett J.R."/>
            <person name="Sudheesh P.S."/>
            <person name="Schipma M.J."/>
            <person name="Burd H."/>
            <person name="Bhattacharyya A."/>
            <person name="Rhodes L.D."/>
            <person name="Kaul R."/>
            <person name="Strom M.S."/>
        </authorList>
    </citation>
    <scope>NUCLEOTIDE SEQUENCE [LARGE SCALE GENOMIC DNA]</scope>
    <source>
        <strain evidence="3">ATCC 33209 / DSM 20767 / JCM 11484 / NBRC 15589 / NCIMB 2235</strain>
    </source>
</reference>
<dbReference type="PANTHER" id="PTHR43441:SF2">
    <property type="entry name" value="FAMILY ACETYLTRANSFERASE, PUTATIVE (AFU_ORTHOLOGUE AFUA_7G00850)-RELATED"/>
    <property type="match status" value="1"/>
</dbReference>
<dbReference type="Pfam" id="PF13302">
    <property type="entry name" value="Acetyltransf_3"/>
    <property type="match status" value="1"/>
</dbReference>
<evidence type="ECO:0000259" key="1">
    <source>
        <dbReference type="PROSITE" id="PS51186"/>
    </source>
</evidence>
<dbReference type="PROSITE" id="PS51186">
    <property type="entry name" value="GNAT"/>
    <property type="match status" value="1"/>
</dbReference>
<evidence type="ECO:0000313" key="2">
    <source>
        <dbReference type="EMBL" id="ABY22410.1"/>
    </source>
</evidence>
<dbReference type="HOGENOM" id="CLU_013985_3_4_11"/>
<dbReference type="eggNOG" id="COG1670">
    <property type="taxonomic scope" value="Bacteria"/>
</dbReference>
<dbReference type="KEGG" id="rsa:RSal33209_0663"/>
<accession>A9WPW5</accession>
<dbReference type="GO" id="GO:1990189">
    <property type="term" value="F:protein N-terminal-serine acetyltransferase activity"/>
    <property type="evidence" value="ECO:0007669"/>
    <property type="project" value="TreeGrafter"/>
</dbReference>
<dbReference type="RefSeq" id="WP_012244110.1">
    <property type="nucleotide sequence ID" value="NC_010168.1"/>
</dbReference>
<dbReference type="Gene3D" id="3.40.630.30">
    <property type="match status" value="1"/>
</dbReference>
<gene>
    <name evidence="2" type="ordered locus">RSal33209_0663</name>
</gene>
<dbReference type="GO" id="GO:0005737">
    <property type="term" value="C:cytoplasm"/>
    <property type="evidence" value="ECO:0007669"/>
    <property type="project" value="TreeGrafter"/>
</dbReference>